<organism evidence="2 3">
    <name type="scientific">Puccinia coronata f. sp. avenae</name>
    <dbReference type="NCBI Taxonomy" id="200324"/>
    <lineage>
        <taxon>Eukaryota</taxon>
        <taxon>Fungi</taxon>
        <taxon>Dikarya</taxon>
        <taxon>Basidiomycota</taxon>
        <taxon>Pucciniomycotina</taxon>
        <taxon>Pucciniomycetes</taxon>
        <taxon>Pucciniales</taxon>
        <taxon>Pucciniaceae</taxon>
        <taxon>Puccinia</taxon>
    </lineage>
</organism>
<protein>
    <recommendedName>
        <fullName evidence="4">No apical meristem-associated C-terminal domain-containing protein</fullName>
    </recommendedName>
</protein>
<reference evidence="2 3" key="1">
    <citation type="submission" date="2017-11" db="EMBL/GenBank/DDBJ databases">
        <title>De novo assembly and phasing of dikaryotic genomes from two isolates of Puccinia coronata f. sp. avenae, the causal agent of oat crown rust.</title>
        <authorList>
            <person name="Miller M.E."/>
            <person name="Zhang Y."/>
            <person name="Omidvar V."/>
            <person name="Sperschneider J."/>
            <person name="Schwessinger B."/>
            <person name="Raley C."/>
            <person name="Palmer J.M."/>
            <person name="Garnica D."/>
            <person name="Upadhyaya N."/>
            <person name="Rathjen J."/>
            <person name="Taylor J.M."/>
            <person name="Park R.F."/>
            <person name="Dodds P.N."/>
            <person name="Hirsch C.D."/>
            <person name="Kianian S.F."/>
            <person name="Figueroa M."/>
        </authorList>
    </citation>
    <scope>NUCLEOTIDE SEQUENCE [LARGE SCALE GENOMIC DNA]</scope>
    <source>
        <strain evidence="2">12SD80</strain>
    </source>
</reference>
<evidence type="ECO:0008006" key="4">
    <source>
        <dbReference type="Google" id="ProtNLM"/>
    </source>
</evidence>
<dbReference type="Proteomes" id="UP000235392">
    <property type="component" value="Unassembled WGS sequence"/>
</dbReference>
<evidence type="ECO:0000256" key="1">
    <source>
        <dbReference type="SAM" id="MobiDB-lite"/>
    </source>
</evidence>
<feature type="region of interest" description="Disordered" evidence="1">
    <location>
        <begin position="75"/>
        <end position="99"/>
    </location>
</feature>
<feature type="region of interest" description="Disordered" evidence="1">
    <location>
        <begin position="1"/>
        <end position="31"/>
    </location>
</feature>
<gene>
    <name evidence="2" type="ORF">PCASD_00770</name>
</gene>
<comment type="caution">
    <text evidence="2">The sequence shown here is derived from an EMBL/GenBank/DDBJ whole genome shotgun (WGS) entry which is preliminary data.</text>
</comment>
<dbReference type="PANTHER" id="PTHR45125:SF3">
    <property type="entry name" value="NO-APICAL-MERISTEM-ASSOCIATED CARBOXY-TERMINAL DOMAIN PROTEIN"/>
    <property type="match status" value="1"/>
</dbReference>
<dbReference type="PANTHER" id="PTHR45125">
    <property type="entry name" value="F21J9.4-RELATED"/>
    <property type="match status" value="1"/>
</dbReference>
<proteinExistence type="predicted"/>
<dbReference type="AlphaFoldDB" id="A0A2N5VL25"/>
<dbReference type="EMBL" id="PGCI01000009">
    <property type="protein sequence ID" value="PLW50677.1"/>
    <property type="molecule type" value="Genomic_DNA"/>
</dbReference>
<sequence length="226" mass="25063">MKLPNPKNHLPPGALSEPQKVPVACSGGIGSPNPATPSLPVKLQSSLKPLCCSIQDGQHIRTRCKSIQDGQHIRQLDSGKEEEVPVQSKANQKKAKNELKSTRQQNYPNAEDVQLCNSWLDVAQDPVIGINQTGNSFWTCVAKKYLEVIPEPIQTSVGLKNRWATLQGAINKFSGCIQQITYANQSGMTNEDRLNYALQLYAKNQKKAFVHLNCYNILVDAPKWNE</sequence>
<name>A0A2N5VL25_9BASI</name>
<accession>A0A2N5VL25</accession>
<evidence type="ECO:0000313" key="2">
    <source>
        <dbReference type="EMBL" id="PLW50677.1"/>
    </source>
</evidence>
<evidence type="ECO:0000313" key="3">
    <source>
        <dbReference type="Proteomes" id="UP000235392"/>
    </source>
</evidence>